<feature type="domain" description="Carboxylesterase type B" evidence="6">
    <location>
        <begin position="9"/>
        <end position="115"/>
    </location>
</feature>
<dbReference type="VEuPathDB" id="VectorBase:PPAPM1_010305"/>
<comment type="similarity">
    <text evidence="1">Belongs to the type-B carboxylesterase/lipase family.</text>
</comment>
<dbReference type="GO" id="GO:0106435">
    <property type="term" value="F:carboxylesterase activity"/>
    <property type="evidence" value="ECO:0007669"/>
    <property type="project" value="UniProtKB-EC"/>
</dbReference>
<dbReference type="InterPro" id="IPR019819">
    <property type="entry name" value="Carboxylesterase_B_CS"/>
</dbReference>
<dbReference type="Gene3D" id="3.40.50.1820">
    <property type="entry name" value="alpha/beta hydrolase"/>
    <property type="match status" value="4"/>
</dbReference>
<dbReference type="EMBL" id="AJVK01029897">
    <property type="status" value="NOT_ANNOTATED_CDS"/>
    <property type="molecule type" value="Genomic_DNA"/>
</dbReference>
<dbReference type="Proteomes" id="UP000092462">
    <property type="component" value="Unassembled WGS sequence"/>
</dbReference>
<dbReference type="VEuPathDB" id="VectorBase:PPAPM1_004534"/>
<evidence type="ECO:0000256" key="4">
    <source>
        <dbReference type="ARBA" id="ARBA00023180"/>
    </source>
</evidence>
<dbReference type="PANTHER" id="PTHR43142:SF1">
    <property type="entry name" value="CARBOXYLIC ESTER HYDROLASE"/>
    <property type="match status" value="1"/>
</dbReference>
<evidence type="ECO:0000313" key="7">
    <source>
        <dbReference type="EnsemblMetazoa" id="PPAI005116-PA"/>
    </source>
</evidence>
<dbReference type="AlphaFoldDB" id="A0A1B0DBC7"/>
<dbReference type="VEuPathDB" id="VectorBase:PPAPM1_007309"/>
<accession>A0A1B0DBC7</accession>
<dbReference type="InterPro" id="IPR029058">
    <property type="entry name" value="AB_hydrolase_fold"/>
</dbReference>
<feature type="domain" description="Carboxylesterase type B" evidence="6">
    <location>
        <begin position="951"/>
        <end position="1151"/>
    </location>
</feature>
<dbReference type="PROSITE" id="PS00941">
    <property type="entry name" value="CARBOXYLESTERASE_B_2"/>
    <property type="match status" value="3"/>
</dbReference>
<evidence type="ECO:0000256" key="5">
    <source>
        <dbReference type="ARBA" id="ARBA00039155"/>
    </source>
</evidence>
<sequence length="1154" mass="131801">RKFDVTSNITLLKYISELFQKVILKSGDVLASWALLEHPYKQFLLHAESIGVQYPEKLSTLELTEKLRKADAKLLLRAYDELDFWRVDEFAYYRPVVEAKSDEAYVTKDPRKAWETGLQCVSELSAAKMKVLIFICLAIIHGSYCVDDYVSVSCNYGYVKGKVVHGNEKPYEAFYSIPYAKPPVGPLRFSNPVPCDSWKNAYDATYPRSECLQKIYYGNTPYVKGDEDCLYLSVYRPCNRKPHEKLPVIVYFGFGAFTNSYTSPENLSPDYFMDTERVIVVVVQSRLGPFGYLSSGDTHCLGNFGLKDQRLALQWVSDNIEAFQGDCDCVTLMGAGSGAISAVYHWLNDDTSQFFQKIILKSGNFLYHGAVLEDPYEQFLDHAKLIGVQYPEKLSTLELTEKLRKADAKLLLSATDMLPYWKKFEYYRLVVEANCNEAYVTKDPRTAWVSGHFEPKPLYVTFTQNDGNVRAGVLLDKHLRKHFNLNVEKNLPDALDIDPKNFPDVKHFYFKDGDCKITDYNIWTYLDIFTTRYFEQSLYNTVKCYVRNVNTQKYPLSIDKFNFNGPCHFTKVFTGYDVNLGTGFCDDLLYLFRFPSLFTDFDYKSVDYQVKNIYVDTHINFAVTGWPNQWSHLATCDNLYFQKYGFCEYQEFGNQTQYVNRAFYSIPYAKPPVGPLRFSSPVPCDPWEKAYDATYPRSECLQKVYYGAYSYIKGDEDCLYLSIYRPCNRKPHEKLPVIVYFGFGAFATDYTSPDNLSPDYFMDTERVIVVVVQSRLGVFGYLSSGDTHCSGNFGLKDQRLALQWVNSNIGAFQGDCDCVTLMGAGSGAASAVYHWLNHDTSIVEAKSDEAYVTKDPRKAWETGCFEPKALYITFAQNDGNVRAGLLLNKQQRPYFNLNVDKHLAEVLDLDPKYIRSVKDYYFYSELSKMKVLIFICLAIIHGSFCVNDYVSVSCNYGYVKGKVVNGNEKPYEAFYSIPYAKPPVGPLRFCNPVPCDAWKNAYDATYPRSECLQKVYNGGNSYVRGDEDCLYLSVYRPCNRKPHEKLPVIVYFGFGAFTNSYTSPENLSPDYFMDTERVIVVVVQSRLGPFGYLSSGDTHCLGNFGLKDQRLALQWVKENIGAFQGDCDCVTLMGAGTGAISAVYHWLNHDTSRK</sequence>
<dbReference type="EnsemblMetazoa" id="PPAI005116-RA">
    <property type="protein sequence ID" value="PPAI005116-PA"/>
    <property type="gene ID" value="PPAI005116"/>
</dbReference>
<dbReference type="EC" id="3.1.1.1" evidence="5"/>
<feature type="domain" description="Carboxylesterase type B" evidence="6">
    <location>
        <begin position="660"/>
        <end position="840"/>
    </location>
</feature>
<evidence type="ECO:0000313" key="8">
    <source>
        <dbReference type="Proteomes" id="UP000092462"/>
    </source>
</evidence>
<keyword evidence="3" id="KW-0378">Hydrolase</keyword>
<name>A0A1B0DBC7_PHLPP</name>
<keyword evidence="8" id="KW-1185">Reference proteome</keyword>
<organism evidence="7 8">
    <name type="scientific">Phlebotomus papatasi</name>
    <name type="common">Sandfly</name>
    <dbReference type="NCBI Taxonomy" id="29031"/>
    <lineage>
        <taxon>Eukaryota</taxon>
        <taxon>Metazoa</taxon>
        <taxon>Ecdysozoa</taxon>
        <taxon>Arthropoda</taxon>
        <taxon>Hexapoda</taxon>
        <taxon>Insecta</taxon>
        <taxon>Pterygota</taxon>
        <taxon>Neoptera</taxon>
        <taxon>Endopterygota</taxon>
        <taxon>Diptera</taxon>
        <taxon>Nematocera</taxon>
        <taxon>Psychodoidea</taxon>
        <taxon>Psychodidae</taxon>
        <taxon>Phlebotomus</taxon>
        <taxon>Phlebotomus</taxon>
    </lineage>
</organism>
<dbReference type="Pfam" id="PF00135">
    <property type="entry name" value="COesterase"/>
    <property type="match status" value="4"/>
</dbReference>
<feature type="domain" description="Carboxylesterase type B" evidence="6">
    <location>
        <begin position="151"/>
        <end position="637"/>
    </location>
</feature>
<dbReference type="VEuPathDB" id="VectorBase:PPAI005116"/>
<keyword evidence="2" id="KW-0719">Serine esterase</keyword>
<evidence type="ECO:0000256" key="3">
    <source>
        <dbReference type="ARBA" id="ARBA00022801"/>
    </source>
</evidence>
<proteinExistence type="inferred from homology"/>
<keyword evidence="4" id="KW-0325">Glycoprotein</keyword>
<dbReference type="PANTHER" id="PTHR43142">
    <property type="entry name" value="CARBOXYLIC ESTER HYDROLASE"/>
    <property type="match status" value="1"/>
</dbReference>
<dbReference type="SUPFAM" id="SSF53474">
    <property type="entry name" value="alpha/beta-Hydrolases"/>
    <property type="match status" value="4"/>
</dbReference>
<protein>
    <recommendedName>
        <fullName evidence="5">carboxylesterase</fullName>
        <ecNumber evidence="5">3.1.1.1</ecNumber>
    </recommendedName>
</protein>
<reference evidence="7" key="1">
    <citation type="submission" date="2022-08" db="UniProtKB">
        <authorList>
            <consortium name="EnsemblMetazoa"/>
        </authorList>
    </citation>
    <scope>IDENTIFICATION</scope>
    <source>
        <strain evidence="7">Israel</strain>
    </source>
</reference>
<dbReference type="EMBL" id="AJVK01029896">
    <property type="status" value="NOT_ANNOTATED_CDS"/>
    <property type="molecule type" value="Genomic_DNA"/>
</dbReference>
<evidence type="ECO:0000256" key="2">
    <source>
        <dbReference type="ARBA" id="ARBA00022487"/>
    </source>
</evidence>
<evidence type="ECO:0000259" key="6">
    <source>
        <dbReference type="Pfam" id="PF00135"/>
    </source>
</evidence>
<evidence type="ECO:0000256" key="1">
    <source>
        <dbReference type="ARBA" id="ARBA00005964"/>
    </source>
</evidence>
<dbReference type="InterPro" id="IPR002018">
    <property type="entry name" value="CarbesteraseB"/>
</dbReference>